<evidence type="ECO:0000313" key="2">
    <source>
        <dbReference type="Proteomes" id="UP001283361"/>
    </source>
</evidence>
<organism evidence="1 2">
    <name type="scientific">Elysia crispata</name>
    <name type="common">lettuce slug</name>
    <dbReference type="NCBI Taxonomy" id="231223"/>
    <lineage>
        <taxon>Eukaryota</taxon>
        <taxon>Metazoa</taxon>
        <taxon>Spiralia</taxon>
        <taxon>Lophotrochozoa</taxon>
        <taxon>Mollusca</taxon>
        <taxon>Gastropoda</taxon>
        <taxon>Heterobranchia</taxon>
        <taxon>Euthyneura</taxon>
        <taxon>Panpulmonata</taxon>
        <taxon>Sacoglossa</taxon>
        <taxon>Placobranchoidea</taxon>
        <taxon>Plakobranchidae</taxon>
        <taxon>Elysia</taxon>
    </lineage>
</organism>
<keyword evidence="2" id="KW-1185">Reference proteome</keyword>
<gene>
    <name evidence="1" type="ORF">RRG08_045269</name>
</gene>
<proteinExistence type="predicted"/>
<sequence>MVLKFRTAKGGAAVLSVKLVLGEPLTDGQLIDSARAELVLGEPSVFYNCLIIHTEEEQSERFVKSYQRNSVIRLK</sequence>
<reference evidence="1" key="1">
    <citation type="journal article" date="2023" name="G3 (Bethesda)">
        <title>A reference genome for the long-term kleptoplast-retaining sea slug Elysia crispata morphotype clarki.</title>
        <authorList>
            <person name="Eastman K.E."/>
            <person name="Pendleton A.L."/>
            <person name="Shaikh M.A."/>
            <person name="Suttiyut T."/>
            <person name="Ogas R."/>
            <person name="Tomko P."/>
            <person name="Gavelis G."/>
            <person name="Widhalm J.R."/>
            <person name="Wisecaver J.H."/>
        </authorList>
    </citation>
    <scope>NUCLEOTIDE SEQUENCE</scope>
    <source>
        <strain evidence="1">ECLA1</strain>
    </source>
</reference>
<evidence type="ECO:0000313" key="1">
    <source>
        <dbReference type="EMBL" id="KAK3779523.1"/>
    </source>
</evidence>
<name>A0AAE1A272_9GAST</name>
<dbReference type="AlphaFoldDB" id="A0AAE1A272"/>
<comment type="caution">
    <text evidence="1">The sequence shown here is derived from an EMBL/GenBank/DDBJ whole genome shotgun (WGS) entry which is preliminary data.</text>
</comment>
<protein>
    <submittedName>
        <fullName evidence="1">Uncharacterized protein</fullName>
    </submittedName>
</protein>
<dbReference type="EMBL" id="JAWDGP010002824">
    <property type="protein sequence ID" value="KAK3779523.1"/>
    <property type="molecule type" value="Genomic_DNA"/>
</dbReference>
<dbReference type="Proteomes" id="UP001283361">
    <property type="component" value="Unassembled WGS sequence"/>
</dbReference>
<accession>A0AAE1A272</accession>